<evidence type="ECO:0000313" key="1">
    <source>
        <dbReference type="EMBL" id="KAJ8126747.1"/>
    </source>
</evidence>
<gene>
    <name evidence="1" type="ORF">O1611_g6891</name>
</gene>
<accession>A0ACC2JHH3</accession>
<reference evidence="1" key="1">
    <citation type="submission" date="2022-12" db="EMBL/GenBank/DDBJ databases">
        <title>Genome Sequence of Lasiodiplodia mahajangana.</title>
        <authorList>
            <person name="Buettner E."/>
        </authorList>
    </citation>
    <scope>NUCLEOTIDE SEQUENCE</scope>
    <source>
        <strain evidence="1">VT137</strain>
    </source>
</reference>
<organism evidence="1 2">
    <name type="scientific">Lasiodiplodia mahajangana</name>
    <dbReference type="NCBI Taxonomy" id="1108764"/>
    <lineage>
        <taxon>Eukaryota</taxon>
        <taxon>Fungi</taxon>
        <taxon>Dikarya</taxon>
        <taxon>Ascomycota</taxon>
        <taxon>Pezizomycotina</taxon>
        <taxon>Dothideomycetes</taxon>
        <taxon>Dothideomycetes incertae sedis</taxon>
        <taxon>Botryosphaeriales</taxon>
        <taxon>Botryosphaeriaceae</taxon>
        <taxon>Lasiodiplodia</taxon>
    </lineage>
</organism>
<keyword evidence="2" id="KW-1185">Reference proteome</keyword>
<name>A0ACC2JHH3_9PEZI</name>
<dbReference type="EMBL" id="JAPUUL010001716">
    <property type="protein sequence ID" value="KAJ8126747.1"/>
    <property type="molecule type" value="Genomic_DNA"/>
</dbReference>
<evidence type="ECO:0000313" key="2">
    <source>
        <dbReference type="Proteomes" id="UP001153332"/>
    </source>
</evidence>
<proteinExistence type="predicted"/>
<protein>
    <submittedName>
        <fullName evidence="1">Uncharacterized protein</fullName>
    </submittedName>
</protein>
<dbReference type="Proteomes" id="UP001153332">
    <property type="component" value="Unassembled WGS sequence"/>
</dbReference>
<comment type="caution">
    <text evidence="1">The sequence shown here is derived from an EMBL/GenBank/DDBJ whole genome shotgun (WGS) entry which is preliminary data.</text>
</comment>
<sequence>MASPHSLTLNPNGDASIIVSRTGDAGNEEIRFRVSRRVVEELRLPVDKPNIRLTDNDAASLTTVELLLRCMELKGSREPQPLPAGFYAVSIVEVWRVLTLVDITAVRHFRPGWYKVPCSVLRTWFRAWFKHRQPEFTGREEYEKLLYPAFALGDLAVFAAVTKWLAYDVVGQIREDNQLVNDEGLPIRLYGDMHMPKDVIRT</sequence>